<organism evidence="2 4">
    <name type="scientific">Paramecium primaurelia</name>
    <dbReference type="NCBI Taxonomy" id="5886"/>
    <lineage>
        <taxon>Eukaryota</taxon>
        <taxon>Sar</taxon>
        <taxon>Alveolata</taxon>
        <taxon>Ciliophora</taxon>
        <taxon>Intramacronucleata</taxon>
        <taxon>Oligohymenophorea</taxon>
        <taxon>Peniculida</taxon>
        <taxon>Parameciidae</taxon>
        <taxon>Paramecium</taxon>
    </lineage>
</organism>
<protein>
    <submittedName>
        <fullName evidence="2">Uncharacterized protein</fullName>
    </submittedName>
</protein>
<keyword evidence="4" id="KW-1185">Reference proteome</keyword>
<name>A0A8S1N4X0_PARPR</name>
<dbReference type="AlphaFoldDB" id="A0A8S1N4X0"/>
<gene>
    <name evidence="2" type="ORF">PPRIM_AZ9-3.1.T0810009</name>
    <name evidence="3" type="ORF">PPRIM_AZ9-3.1.T0810010</name>
</gene>
<reference evidence="2" key="1">
    <citation type="submission" date="2021-01" db="EMBL/GenBank/DDBJ databases">
        <authorList>
            <consortium name="Genoscope - CEA"/>
            <person name="William W."/>
        </authorList>
    </citation>
    <scope>NUCLEOTIDE SEQUENCE</scope>
</reference>
<feature type="compositionally biased region" description="Gly residues" evidence="1">
    <location>
        <begin position="1"/>
        <end position="11"/>
    </location>
</feature>
<dbReference type="EMBL" id="CAJJDM010000084">
    <property type="protein sequence ID" value="CAD8088407.1"/>
    <property type="molecule type" value="Genomic_DNA"/>
</dbReference>
<accession>A0A8S1N4X0</accession>
<proteinExistence type="predicted"/>
<dbReference type="Proteomes" id="UP000688137">
    <property type="component" value="Unassembled WGS sequence"/>
</dbReference>
<sequence length="90" mass="10712">MQAKQGSGGKQGVAKPHMSPEVIEKSRKQRMNSPKMNMEEEKIDEKRYFKLNRVIFKLTVTQNHQTFQPQFIKQLLKNFIFCNQDKIHIY</sequence>
<evidence type="ECO:0000313" key="4">
    <source>
        <dbReference type="Proteomes" id="UP000688137"/>
    </source>
</evidence>
<comment type="caution">
    <text evidence="2">The sequence shown here is derived from an EMBL/GenBank/DDBJ whole genome shotgun (WGS) entry which is preliminary data.</text>
</comment>
<evidence type="ECO:0000313" key="3">
    <source>
        <dbReference type="EMBL" id="CAD8088408.1"/>
    </source>
</evidence>
<feature type="region of interest" description="Disordered" evidence="1">
    <location>
        <begin position="1"/>
        <end position="40"/>
    </location>
</feature>
<dbReference type="EMBL" id="CAJJDM010000084">
    <property type="protein sequence ID" value="CAD8088408.1"/>
    <property type="molecule type" value="Genomic_DNA"/>
</dbReference>
<evidence type="ECO:0000313" key="2">
    <source>
        <dbReference type="EMBL" id="CAD8088407.1"/>
    </source>
</evidence>
<evidence type="ECO:0000256" key="1">
    <source>
        <dbReference type="SAM" id="MobiDB-lite"/>
    </source>
</evidence>